<sequence length="917" mass="101170">MISWLDVYHVFSATVPLYVAMILGYLSAKHLNIFSLEQCAGINKFVAKFSVPLLSFQVISQNNPFKMSPRLILSDILQKIFAFVVLAVVLRFWHPTGGRGGKLGWIITGLSVSVLPNTLILGIPILSAIDGDAAVNILVQIVVLQSLIWYNILLFLFEINAARKITSSGASIEHRGNDNEEADIEQEPKEEVAIVRTRSPGTGKILLKAWQKLIINPNTYAALFGLVWATLHFRLGWKLPEMIGKSVHMISDGGLGMAMFSLGLFMASQSSIIACGTKMAIITMVLKFVIGPALMVASAFSIRLRSTLFRVTVLQAALPQGIVPFVFAKEYNVNPEIASTGSFAITTSGTNKGDLFLGDVVTQIKNKNFTADIKVASDSSILTTFTYDEATPGLKAIVSAKVPDQKSAKVELQYMHPHAGICTSVGLTANPVVNFSGVIGTSVLALGTDVSFDTESGNFKHFNTGVSFTKDDLIASLTLNDKGEKLTASYYHIVNPLKNTVVGAEVSHNLKSQVNSITVGTQHALDPLTTVKARVNNAGIANALIQHEWRPKSFITISGEVDSKAIEKSAKVLEKESDEDLTVSEPQVVVDPFLIQTRFLPEIHEDQTVSETGLMEKALSWEIDDISKRNNWIYSDKFSSGGCEWYAEVDPKGSCCSDHLSLFLCVGNPNPLRPGWKRRAIFSFVLLNQSGQVLFRSSEQRKYSMFCAEVPSWGFEKALPLTKLGLLEKDKLTVEVYIKVLEVVHQGKSTENDIIDFDGFQISASQVFPVANILYQDPHYVVDFKPENQWVQTKYMYLLGLVETLSKPPQSLSATELSNAQRDLTALKESGFKLDWLNSKLEEVSLEWKKAAHSSYESGIYQLEERVENVELSLSDVIVELDKVKTKSAAGAQVSSFQFIDFLIKRFFLSCFSFSKS</sequence>
<feature type="transmembrane region" description="Helical" evidence="9">
    <location>
        <begin position="105"/>
        <end position="127"/>
    </location>
</feature>
<evidence type="ECO:0000256" key="3">
    <source>
        <dbReference type="ARBA" id="ARBA00009624"/>
    </source>
</evidence>
<evidence type="ECO:0000256" key="2">
    <source>
        <dbReference type="ARBA" id="ARBA00009177"/>
    </source>
</evidence>
<feature type="transmembrane region" description="Helical" evidence="9">
    <location>
        <begin position="133"/>
        <end position="157"/>
    </location>
</feature>
<evidence type="ECO:0000313" key="11">
    <source>
        <dbReference type="EMBL" id="KAH0907333.1"/>
    </source>
</evidence>
<evidence type="ECO:0000256" key="4">
    <source>
        <dbReference type="ARBA" id="ARBA00022448"/>
    </source>
</evidence>
<dbReference type="InterPro" id="IPR001925">
    <property type="entry name" value="Porin_Euk"/>
</dbReference>
<feature type="transmembrane region" description="Helical" evidence="9">
    <location>
        <begin position="279"/>
        <end position="300"/>
    </location>
</feature>
<dbReference type="SUPFAM" id="SSF49599">
    <property type="entry name" value="TRAF domain-like"/>
    <property type="match status" value="1"/>
</dbReference>
<dbReference type="Gene3D" id="2.40.160.10">
    <property type="entry name" value="Porin"/>
    <property type="match status" value="1"/>
</dbReference>
<comment type="similarity">
    <text evidence="2">Belongs to the auxin efflux carrier (TC 2.A.69.1) family.</text>
</comment>
<dbReference type="PANTHER" id="PTHR31752:SF40">
    <property type="entry name" value="AUXIN EFFLUX CARRIER COMPONENT 8"/>
    <property type="match status" value="1"/>
</dbReference>
<dbReference type="NCBIfam" id="TIGR00946">
    <property type="entry name" value="2a69"/>
    <property type="match status" value="1"/>
</dbReference>
<dbReference type="PROSITE" id="PS00558">
    <property type="entry name" value="EUKARYOTIC_PORIN"/>
    <property type="match status" value="1"/>
</dbReference>
<feature type="transmembrane region" description="Helical" evidence="9">
    <location>
        <begin position="7"/>
        <end position="26"/>
    </location>
</feature>
<dbReference type="Pfam" id="PF03547">
    <property type="entry name" value="Mem_trans"/>
    <property type="match status" value="1"/>
</dbReference>
<feature type="transmembrane region" description="Helical" evidence="9">
    <location>
        <begin position="213"/>
        <end position="235"/>
    </location>
</feature>
<dbReference type="EMBL" id="JAGKQM010000010">
    <property type="protein sequence ID" value="KAH0907333.1"/>
    <property type="molecule type" value="Genomic_DNA"/>
</dbReference>
<keyword evidence="8" id="KW-0927">Auxin signaling pathway</keyword>
<evidence type="ECO:0000256" key="1">
    <source>
        <dbReference type="ARBA" id="ARBA00004127"/>
    </source>
</evidence>
<feature type="transmembrane region" description="Helical" evidence="9">
    <location>
        <begin position="76"/>
        <end position="93"/>
    </location>
</feature>
<dbReference type="Pfam" id="PF22486">
    <property type="entry name" value="MATH_2"/>
    <property type="match status" value="1"/>
</dbReference>
<dbReference type="InterPro" id="IPR002083">
    <property type="entry name" value="MATH/TRAF_dom"/>
</dbReference>
<organism evidence="11 12">
    <name type="scientific">Brassica napus</name>
    <name type="common">Rape</name>
    <dbReference type="NCBI Taxonomy" id="3708"/>
    <lineage>
        <taxon>Eukaryota</taxon>
        <taxon>Viridiplantae</taxon>
        <taxon>Streptophyta</taxon>
        <taxon>Embryophyta</taxon>
        <taxon>Tracheophyta</taxon>
        <taxon>Spermatophyta</taxon>
        <taxon>Magnoliopsida</taxon>
        <taxon>eudicotyledons</taxon>
        <taxon>Gunneridae</taxon>
        <taxon>Pentapetalae</taxon>
        <taxon>rosids</taxon>
        <taxon>malvids</taxon>
        <taxon>Brassicales</taxon>
        <taxon>Brassicaceae</taxon>
        <taxon>Brassiceae</taxon>
        <taxon>Brassica</taxon>
    </lineage>
</organism>
<dbReference type="InterPro" id="IPR004776">
    <property type="entry name" value="Mem_transp_PIN-like"/>
</dbReference>
<dbReference type="PANTHER" id="PTHR31752">
    <property type="entry name" value="AUXIN EFFLUX CARRIER COMPONENT 1B-RELATED"/>
    <property type="match status" value="1"/>
</dbReference>
<evidence type="ECO:0000259" key="10">
    <source>
        <dbReference type="PROSITE" id="PS50144"/>
    </source>
</evidence>
<keyword evidence="7 9" id="KW-0472">Membrane</keyword>
<feature type="domain" description="MATH" evidence="10">
    <location>
        <begin position="616"/>
        <end position="738"/>
    </location>
</feature>
<dbReference type="CDD" id="cd07306">
    <property type="entry name" value="Porin3_VDAC"/>
    <property type="match status" value="1"/>
</dbReference>
<keyword evidence="5 9" id="KW-0812">Transmembrane</keyword>
<dbReference type="CDD" id="cd00121">
    <property type="entry name" value="MATH"/>
    <property type="match status" value="1"/>
</dbReference>
<evidence type="ECO:0000256" key="7">
    <source>
        <dbReference type="ARBA" id="ARBA00023136"/>
    </source>
</evidence>
<keyword evidence="6 9" id="KW-1133">Transmembrane helix</keyword>
<comment type="similarity">
    <text evidence="3">Belongs to the eukaryotic mitochondrial porin (TC 1.B.8.1) family.</text>
</comment>
<dbReference type="PROSITE" id="PS50144">
    <property type="entry name" value="MATH"/>
    <property type="match status" value="1"/>
</dbReference>
<protein>
    <recommendedName>
        <fullName evidence="10">MATH domain-containing protein</fullName>
    </recommendedName>
</protein>
<feature type="transmembrane region" description="Helical" evidence="9">
    <location>
        <begin position="247"/>
        <end position="267"/>
    </location>
</feature>
<dbReference type="InterPro" id="IPR051107">
    <property type="entry name" value="Auxin_Efflux_Carrier"/>
</dbReference>
<accession>A0ABQ8BRC9</accession>
<evidence type="ECO:0000313" key="12">
    <source>
        <dbReference type="Proteomes" id="UP000824890"/>
    </source>
</evidence>
<keyword evidence="4" id="KW-0813">Transport</keyword>
<dbReference type="Proteomes" id="UP000824890">
    <property type="component" value="Unassembled WGS sequence"/>
</dbReference>
<evidence type="ECO:0000256" key="8">
    <source>
        <dbReference type="ARBA" id="ARBA00023294"/>
    </source>
</evidence>
<dbReference type="Gene3D" id="2.60.210.10">
    <property type="entry name" value="Apoptosis, Tumor Necrosis Factor Receptor Associated Protein 2, Chain A"/>
    <property type="match status" value="1"/>
</dbReference>
<evidence type="ECO:0000256" key="5">
    <source>
        <dbReference type="ARBA" id="ARBA00022692"/>
    </source>
</evidence>
<dbReference type="SMART" id="SM00061">
    <property type="entry name" value="MATH"/>
    <property type="match status" value="1"/>
</dbReference>
<evidence type="ECO:0000256" key="6">
    <source>
        <dbReference type="ARBA" id="ARBA00022989"/>
    </source>
</evidence>
<proteinExistence type="inferred from homology"/>
<dbReference type="InterPro" id="IPR008974">
    <property type="entry name" value="TRAF-like"/>
</dbReference>
<comment type="subcellular location">
    <subcellularLocation>
        <location evidence="1">Endomembrane system</location>
        <topology evidence="1">Multi-pass membrane protein</topology>
    </subcellularLocation>
</comment>
<keyword evidence="12" id="KW-1185">Reference proteome</keyword>
<reference evidence="11 12" key="1">
    <citation type="submission" date="2021-05" db="EMBL/GenBank/DDBJ databases">
        <title>Genome Assembly of Synthetic Allotetraploid Brassica napus Reveals Homoeologous Exchanges between Subgenomes.</title>
        <authorList>
            <person name="Davis J.T."/>
        </authorList>
    </citation>
    <scope>NUCLEOTIDE SEQUENCE [LARGE SCALE GENOMIC DNA]</scope>
    <source>
        <strain evidence="12">cv. Da-Ae</strain>
        <tissue evidence="11">Seedling</tissue>
    </source>
</reference>
<comment type="caution">
    <text evidence="11">The sequence shown here is derived from an EMBL/GenBank/DDBJ whole genome shotgun (WGS) entry which is preliminary data.</text>
</comment>
<dbReference type="InterPro" id="IPR014024">
    <property type="entry name" value="Auxin_eff_plant"/>
</dbReference>
<evidence type="ECO:0000256" key="9">
    <source>
        <dbReference type="SAM" id="Phobius"/>
    </source>
</evidence>
<name>A0ABQ8BRC9_BRANA</name>
<gene>
    <name evidence="11" type="ORF">HID58_039160</name>
</gene>
<dbReference type="InterPro" id="IPR023614">
    <property type="entry name" value="Porin_dom_sf"/>
</dbReference>